<reference evidence="2 3" key="1">
    <citation type="submission" date="2016-02" db="EMBL/GenBank/DDBJ databases">
        <authorList>
            <person name="Wen L."/>
            <person name="He K."/>
            <person name="Yang H."/>
        </authorList>
    </citation>
    <scope>NUCLEOTIDE SEQUENCE [LARGE SCALE GENOMIC DNA]</scope>
    <source>
        <strain evidence="2">ShG14-8</strain>
    </source>
</reference>
<dbReference type="PANTHER" id="PTHR43513:SF3">
    <property type="entry name" value="DIHYDROOROTATE DEHYDROGENASE B (NAD(+)), ELECTRON TRANSFER SUBUNIT-RELATED"/>
    <property type="match status" value="1"/>
</dbReference>
<dbReference type="AlphaFoldDB" id="A0A139BQA0"/>
<sequence length="1200" mass="130425">MPMTNDEKQQAGNSVISGIMQTDKAAHRQGPVMGFGFSFKDLYERDGLIRLDAAFLDFLGQGDALLRAQLETARIPENALHDKEQSALLIALAPHLEDFLAKLFGVEAQVQALAARHHLLAPLYNCKRLFVQRRAMIKVKPEEAAKLDGPALEAQLTAYIGTPFSELAFAEEVAHWMMDESAHAGELQLAVHYAAWATHTEAGRSRHHSGVLFKAPAKLDLEHLVPLTKINLDGITAYRLGGHALRRREGFALTDAGTDLRGALDQANYCIWCHEQAKDSCSKGLREKPHADSGAAAFRKNSFGVKLAGCPLEEKISEFHKVKTHGHALGALAIITVDNPMVAATGHRICNDCMKSCIYQKQQPVDIPQAETRTLKDVLELPWGFEIYSLLTRWNPLHLTRPYPKAPSGRRVLVAGMGPAGFTLAHHLINDGHTVVGIDGLKIEPLPPQLGGVAANGERVEFSPIRDIGELYEALDGRVLAGFGGVAEYGITVRWDKNFLKLIRLLLERRSQFALFGGVRFGGTLTVDTAFASGFDHIALANGAGRPTVLDIPNGLARGVRTASDFLMALQLTGAAKADSIANLQIRLPVVVIGGGLTAIDTATESLAYYPVQVAKFLHRYRILVAGKGEPAVRQAWTPEEQQIADEFLKHALALEAERSSAAAAGREPHIIEMLQSWGGVTIAYRKRLIDSPSYTLNHEEVEKALEEGINFAEGLNPTRIEVDEFGAVCAIRMSTQLRSEDGIWSAGAETEVAARTILIAAGTQPNTVLSREDPEHFKLDGRYFQACDENGDPVHPEPATSKPKVAQVLLSRHADGRFISFFGDLHPSFFGNVVKAMGGAKQGYPSVSAVLERVRPASHLTDGEFLAEINQALRATVHKVIRLTPNIVEVIIRAPLAARNFRPGQFYRLQNYETHALAIDDTRLAMEGLALTGAWVDPQQGLISTIVLEMGGSADLCAMLKPGEPVVLMGPTGTPTEIPGDETVMLVGGGLGNAVLFSIGQALRAAGSKVLYFAGYKKVIDRYKVAEIENAADVVIWCCDEAPGFAATRNQDRSYAGNIVQAMAAYAGGGLGLQTIPFADTDRIIAIGSDSMMAAVAAARHGVLKPHLKPHHFAIGSINSPMQCMMKEICAQCLQAQTDPETGKTTYVFSCFNQDQALDRVDFPGLKARLRQNSVQEKLTSQWIDRCLVRLKLRDDAVA</sequence>
<evidence type="ECO:0000313" key="3">
    <source>
        <dbReference type="Proteomes" id="UP000070578"/>
    </source>
</evidence>
<feature type="domain" description="FAD-binding FR-type" evidence="1">
    <location>
        <begin position="871"/>
        <end position="979"/>
    </location>
</feature>
<dbReference type="Gene3D" id="2.40.30.10">
    <property type="entry name" value="Translation factors"/>
    <property type="match status" value="1"/>
</dbReference>
<organism evidence="2 3">
    <name type="scientific">Candidatus Gallionella acididurans</name>
    <dbReference type="NCBI Taxonomy" id="1796491"/>
    <lineage>
        <taxon>Bacteria</taxon>
        <taxon>Pseudomonadati</taxon>
        <taxon>Pseudomonadota</taxon>
        <taxon>Betaproteobacteria</taxon>
        <taxon>Nitrosomonadales</taxon>
        <taxon>Gallionellaceae</taxon>
        <taxon>Gallionella</taxon>
    </lineage>
</organism>
<reference evidence="2 3" key="2">
    <citation type="submission" date="2016-03" db="EMBL/GenBank/DDBJ databases">
        <title>New uncultured bacterium of the family Gallionellaceae from acid mine drainage: description and reconstruction of genome based on metagenomic analysis of microbial community.</title>
        <authorList>
            <person name="Kadnikov V."/>
            <person name="Ivasenko D."/>
            <person name="Beletsky A."/>
            <person name="Mardanov A."/>
            <person name="Danilova E."/>
            <person name="Pimenov N."/>
            <person name="Karnachuk O."/>
            <person name="Ravin N."/>
        </authorList>
    </citation>
    <scope>NUCLEOTIDE SEQUENCE [LARGE SCALE GENOMIC DNA]</scope>
    <source>
        <strain evidence="2">ShG14-8</strain>
    </source>
</reference>
<dbReference type="InterPro" id="IPR017938">
    <property type="entry name" value="Riboflavin_synthase-like_b-brl"/>
</dbReference>
<dbReference type="EMBL" id="LSLI01000110">
    <property type="protein sequence ID" value="KXS30993.1"/>
    <property type="molecule type" value="Genomic_DNA"/>
</dbReference>
<dbReference type="CDD" id="cd06192">
    <property type="entry name" value="DHOD_e_trans_like"/>
    <property type="match status" value="1"/>
</dbReference>
<proteinExistence type="predicted"/>
<dbReference type="SUPFAM" id="SSF63380">
    <property type="entry name" value="Riboflavin synthase domain-like"/>
    <property type="match status" value="1"/>
</dbReference>
<dbReference type="PATRIC" id="fig|1796491.3.peg.3157"/>
<dbReference type="GO" id="GO:0016491">
    <property type="term" value="F:oxidoreductase activity"/>
    <property type="evidence" value="ECO:0007669"/>
    <property type="project" value="InterPro"/>
</dbReference>
<comment type="caution">
    <text evidence="2">The sequence shown here is derived from an EMBL/GenBank/DDBJ whole genome shotgun (WGS) entry which is preliminary data.</text>
</comment>
<evidence type="ECO:0000259" key="1">
    <source>
        <dbReference type="PROSITE" id="PS51384"/>
    </source>
</evidence>
<dbReference type="GO" id="GO:0051536">
    <property type="term" value="F:iron-sulfur cluster binding"/>
    <property type="evidence" value="ECO:0007669"/>
    <property type="project" value="InterPro"/>
</dbReference>
<dbReference type="InterPro" id="IPR050353">
    <property type="entry name" value="PyrK_electron_transfer"/>
</dbReference>
<evidence type="ECO:0000313" key="2">
    <source>
        <dbReference type="EMBL" id="KXS30993.1"/>
    </source>
</evidence>
<accession>A0A139BQA0</accession>
<dbReference type="Pfam" id="PF07992">
    <property type="entry name" value="Pyr_redox_2"/>
    <property type="match status" value="1"/>
</dbReference>
<dbReference type="Proteomes" id="UP000070578">
    <property type="component" value="Unassembled WGS sequence"/>
</dbReference>
<dbReference type="InterPro" id="IPR039261">
    <property type="entry name" value="FNR_nucleotide-bd"/>
</dbReference>
<name>A0A139BQA0_9PROT</name>
<dbReference type="Gene3D" id="3.50.50.60">
    <property type="entry name" value="FAD/NAD(P)-binding domain"/>
    <property type="match status" value="1"/>
</dbReference>
<gene>
    <name evidence="2" type="ORF">AWT59_2883</name>
</gene>
<dbReference type="Gene3D" id="1.10.1060.10">
    <property type="entry name" value="Alpha-helical ferredoxin"/>
    <property type="match status" value="1"/>
</dbReference>
<dbReference type="InterPro" id="IPR017927">
    <property type="entry name" value="FAD-bd_FR_type"/>
</dbReference>
<dbReference type="Gene3D" id="3.40.50.80">
    <property type="entry name" value="Nucleotide-binding domain of ferredoxin-NADP reductase (FNR) module"/>
    <property type="match status" value="1"/>
</dbReference>
<dbReference type="PANTHER" id="PTHR43513">
    <property type="entry name" value="DIHYDROOROTATE DEHYDROGENASE B (NAD(+)), ELECTRON TRANSFER SUBUNIT"/>
    <property type="match status" value="1"/>
</dbReference>
<dbReference type="InterPro" id="IPR009051">
    <property type="entry name" value="Helical_ferredxn"/>
</dbReference>
<dbReference type="PROSITE" id="PS51384">
    <property type="entry name" value="FAD_FR"/>
    <property type="match status" value="1"/>
</dbReference>
<dbReference type="InterPro" id="IPR023753">
    <property type="entry name" value="FAD/NAD-binding_dom"/>
</dbReference>
<dbReference type="SUPFAM" id="SSF52343">
    <property type="entry name" value="Ferredoxin reductase-like, C-terminal NADP-linked domain"/>
    <property type="match status" value="1"/>
</dbReference>
<dbReference type="InterPro" id="IPR036188">
    <property type="entry name" value="FAD/NAD-bd_sf"/>
</dbReference>
<protein>
    <submittedName>
        <fullName evidence="2">Glutamate synthase [NADPH] small chain</fullName>
    </submittedName>
</protein>
<dbReference type="SUPFAM" id="SSF51971">
    <property type="entry name" value="Nucleotide-binding domain"/>
    <property type="match status" value="1"/>
</dbReference>